<feature type="domain" description="GFO/IDH/MocA-like oxidoreductase" evidence="3">
    <location>
        <begin position="133"/>
        <end position="266"/>
    </location>
</feature>
<dbReference type="PANTHER" id="PTHR43818">
    <property type="entry name" value="BCDNA.GH03377"/>
    <property type="match status" value="1"/>
</dbReference>
<dbReference type="InterPro" id="IPR036291">
    <property type="entry name" value="NAD(P)-bd_dom_sf"/>
</dbReference>
<evidence type="ECO:0000259" key="3">
    <source>
        <dbReference type="Pfam" id="PF22725"/>
    </source>
</evidence>
<dbReference type="InterPro" id="IPR055170">
    <property type="entry name" value="GFO_IDH_MocA-like_dom"/>
</dbReference>
<gene>
    <name evidence="4" type="ORF">EES38_00605</name>
</gene>
<reference evidence="4 5" key="1">
    <citation type="submission" date="2018-11" db="EMBL/GenBank/DDBJ databases">
        <title>Vibrio LJC006 sp. nov., isolated from seawater during the bloom of the enteromorpha.</title>
        <authorList>
            <person name="Liang J."/>
        </authorList>
    </citation>
    <scope>NUCLEOTIDE SEQUENCE [LARGE SCALE GENOMIC DNA]</scope>
    <source>
        <strain evidence="4 5">LJC006</strain>
    </source>
</reference>
<evidence type="ECO:0000256" key="1">
    <source>
        <dbReference type="ARBA" id="ARBA00023002"/>
    </source>
</evidence>
<dbReference type="SUPFAM" id="SSF51735">
    <property type="entry name" value="NAD(P)-binding Rossmann-fold domains"/>
    <property type="match status" value="1"/>
</dbReference>
<evidence type="ECO:0000313" key="5">
    <source>
        <dbReference type="Proteomes" id="UP000281112"/>
    </source>
</evidence>
<dbReference type="SUPFAM" id="SSF55347">
    <property type="entry name" value="Glyceraldehyde-3-phosphate dehydrogenase-like, C-terminal domain"/>
    <property type="match status" value="1"/>
</dbReference>
<dbReference type="Pfam" id="PF01408">
    <property type="entry name" value="GFO_IDH_MocA"/>
    <property type="match status" value="1"/>
</dbReference>
<keyword evidence="5" id="KW-1185">Reference proteome</keyword>
<sequence>MNPLKVGIIGIGDISDVYINNLKRYSDVLEIVACASRGLEKAKQKAEQHSIPRPYASGMDVINDPDVDIVLNLTIPAVHNEFNIAALKAGKHLYSEKPLGSDLEGAKIIMQLAAEKGLMVGCAPDTFMGARLQTCRELIDNDVIGDLIGASAFCMYHGTETFHPNPDFTYKPGAGPLLDIGPYYVTALLALMGPVKSCSAMGKRSYEKREILSQPRKGEYIDVEVDTHILGNLEFQNGAMATMNMSFDIWDSELPRIEIYGTKGTLCIKDIDPLDGPNLFGGDLLLKTKEDYRWYGFPRASEHKAWVKVPSDRPFDSVSHAVNSRGIGMVDMVYALKNGRKPRASGEMAYHSLEVMTKMLLSAQEKRFYDIDSTFELPKILDIQKGFND</sequence>
<name>A0A3N9U4M6_9VIBR</name>
<dbReference type="Gene3D" id="3.30.360.10">
    <property type="entry name" value="Dihydrodipicolinate Reductase, domain 2"/>
    <property type="match status" value="1"/>
</dbReference>
<dbReference type="GO" id="GO:0000166">
    <property type="term" value="F:nucleotide binding"/>
    <property type="evidence" value="ECO:0007669"/>
    <property type="project" value="InterPro"/>
</dbReference>
<evidence type="ECO:0000313" key="4">
    <source>
        <dbReference type="EMBL" id="RQW64582.1"/>
    </source>
</evidence>
<feature type="domain" description="Gfo/Idh/MocA-like oxidoreductase N-terminal" evidence="2">
    <location>
        <begin position="4"/>
        <end position="121"/>
    </location>
</feature>
<evidence type="ECO:0000259" key="2">
    <source>
        <dbReference type="Pfam" id="PF01408"/>
    </source>
</evidence>
<dbReference type="Gene3D" id="3.40.50.720">
    <property type="entry name" value="NAD(P)-binding Rossmann-like Domain"/>
    <property type="match status" value="1"/>
</dbReference>
<dbReference type="Pfam" id="PF22725">
    <property type="entry name" value="GFO_IDH_MocA_C3"/>
    <property type="match status" value="1"/>
</dbReference>
<comment type="caution">
    <text evidence="4">The sequence shown here is derived from an EMBL/GenBank/DDBJ whole genome shotgun (WGS) entry which is preliminary data.</text>
</comment>
<dbReference type="EMBL" id="RJVQ01000001">
    <property type="protein sequence ID" value="RQW64582.1"/>
    <property type="molecule type" value="Genomic_DNA"/>
</dbReference>
<accession>A0A3N9U4M6</accession>
<dbReference type="InterPro" id="IPR050463">
    <property type="entry name" value="Gfo/Idh/MocA_oxidrdct_glycsds"/>
</dbReference>
<dbReference type="PANTHER" id="PTHR43818:SF11">
    <property type="entry name" value="BCDNA.GH03377"/>
    <property type="match status" value="1"/>
</dbReference>
<dbReference type="AlphaFoldDB" id="A0A3N9U4M6"/>
<dbReference type="InterPro" id="IPR000683">
    <property type="entry name" value="Gfo/Idh/MocA-like_OxRdtase_N"/>
</dbReference>
<dbReference type="RefSeq" id="WP_124935234.1">
    <property type="nucleotide sequence ID" value="NZ_RJVQ01000001.1"/>
</dbReference>
<dbReference type="OrthoDB" id="9801953at2"/>
<dbReference type="GO" id="GO:0016491">
    <property type="term" value="F:oxidoreductase activity"/>
    <property type="evidence" value="ECO:0007669"/>
    <property type="project" value="UniProtKB-KW"/>
</dbReference>
<proteinExistence type="predicted"/>
<organism evidence="4 5">
    <name type="scientific">Vibrio viridaestus</name>
    <dbReference type="NCBI Taxonomy" id="2487322"/>
    <lineage>
        <taxon>Bacteria</taxon>
        <taxon>Pseudomonadati</taxon>
        <taxon>Pseudomonadota</taxon>
        <taxon>Gammaproteobacteria</taxon>
        <taxon>Vibrionales</taxon>
        <taxon>Vibrionaceae</taxon>
        <taxon>Vibrio</taxon>
    </lineage>
</organism>
<protein>
    <submittedName>
        <fullName evidence="4">Gfo/Idh/MocA family oxidoreductase</fullName>
    </submittedName>
</protein>
<dbReference type="Proteomes" id="UP000281112">
    <property type="component" value="Unassembled WGS sequence"/>
</dbReference>
<keyword evidence="1" id="KW-0560">Oxidoreductase</keyword>